<keyword evidence="4" id="KW-1185">Reference proteome</keyword>
<dbReference type="AlphaFoldDB" id="A0AA39K4I7"/>
<evidence type="ECO:0000313" key="4">
    <source>
        <dbReference type="Proteomes" id="UP001175211"/>
    </source>
</evidence>
<dbReference type="PANTHER" id="PTHR40465:SF1">
    <property type="entry name" value="DUF6534 DOMAIN-CONTAINING PROTEIN"/>
    <property type="match status" value="1"/>
</dbReference>
<proteinExistence type="predicted"/>
<accession>A0AA39K4I7</accession>
<evidence type="ECO:0000259" key="2">
    <source>
        <dbReference type="Pfam" id="PF20152"/>
    </source>
</evidence>
<dbReference type="InterPro" id="IPR045339">
    <property type="entry name" value="DUF6534"/>
</dbReference>
<feature type="transmembrane region" description="Helical" evidence="1">
    <location>
        <begin position="51"/>
        <end position="70"/>
    </location>
</feature>
<dbReference type="EMBL" id="JAUEPS010000027">
    <property type="protein sequence ID" value="KAK0454208.1"/>
    <property type="molecule type" value="Genomic_DNA"/>
</dbReference>
<dbReference type="PANTHER" id="PTHR40465">
    <property type="entry name" value="CHROMOSOME 1, WHOLE GENOME SHOTGUN SEQUENCE"/>
    <property type="match status" value="1"/>
</dbReference>
<reference evidence="3" key="1">
    <citation type="submission" date="2023-06" db="EMBL/GenBank/DDBJ databases">
        <authorList>
            <consortium name="Lawrence Berkeley National Laboratory"/>
            <person name="Ahrendt S."/>
            <person name="Sahu N."/>
            <person name="Indic B."/>
            <person name="Wong-Bajracharya J."/>
            <person name="Merenyi Z."/>
            <person name="Ke H.-M."/>
            <person name="Monk M."/>
            <person name="Kocsube S."/>
            <person name="Drula E."/>
            <person name="Lipzen A."/>
            <person name="Balint B."/>
            <person name="Henrissat B."/>
            <person name="Andreopoulos B."/>
            <person name="Martin F.M."/>
            <person name="Harder C.B."/>
            <person name="Rigling D."/>
            <person name="Ford K.L."/>
            <person name="Foster G.D."/>
            <person name="Pangilinan J."/>
            <person name="Papanicolaou A."/>
            <person name="Barry K."/>
            <person name="LaButti K."/>
            <person name="Viragh M."/>
            <person name="Koriabine M."/>
            <person name="Yan M."/>
            <person name="Riley R."/>
            <person name="Champramary S."/>
            <person name="Plett K.L."/>
            <person name="Tsai I.J."/>
            <person name="Slot J."/>
            <person name="Sipos G."/>
            <person name="Plett J."/>
            <person name="Nagy L.G."/>
            <person name="Grigoriev I.V."/>
        </authorList>
    </citation>
    <scope>NUCLEOTIDE SEQUENCE</scope>
    <source>
        <strain evidence="3">CCBAS 213</strain>
    </source>
</reference>
<keyword evidence="1" id="KW-0812">Transmembrane</keyword>
<keyword evidence="1" id="KW-0472">Membrane</keyword>
<dbReference type="Pfam" id="PF20152">
    <property type="entry name" value="DUF6534"/>
    <property type="match status" value="1"/>
</dbReference>
<feature type="transmembrane region" description="Helical" evidence="1">
    <location>
        <begin position="159"/>
        <end position="183"/>
    </location>
</feature>
<feature type="domain" description="DUF6534" evidence="2">
    <location>
        <begin position="168"/>
        <end position="271"/>
    </location>
</feature>
<name>A0AA39K4I7_ARMTA</name>
<dbReference type="Proteomes" id="UP001175211">
    <property type="component" value="Unassembled WGS sequence"/>
</dbReference>
<organism evidence="3 4">
    <name type="scientific">Armillaria tabescens</name>
    <name type="common">Ringless honey mushroom</name>
    <name type="synonym">Agaricus tabescens</name>
    <dbReference type="NCBI Taxonomy" id="1929756"/>
    <lineage>
        <taxon>Eukaryota</taxon>
        <taxon>Fungi</taxon>
        <taxon>Dikarya</taxon>
        <taxon>Basidiomycota</taxon>
        <taxon>Agaricomycotina</taxon>
        <taxon>Agaricomycetes</taxon>
        <taxon>Agaricomycetidae</taxon>
        <taxon>Agaricales</taxon>
        <taxon>Marasmiineae</taxon>
        <taxon>Physalacriaceae</taxon>
        <taxon>Desarmillaria</taxon>
    </lineage>
</organism>
<keyword evidence="1" id="KW-1133">Transmembrane helix</keyword>
<gene>
    <name evidence="3" type="ORF">EV420DRAFT_1765780</name>
</gene>
<feature type="transmembrane region" description="Helical" evidence="1">
    <location>
        <begin position="217"/>
        <end position="242"/>
    </location>
</feature>
<evidence type="ECO:0000256" key="1">
    <source>
        <dbReference type="SAM" id="Phobius"/>
    </source>
</evidence>
<feature type="transmembrane region" description="Helical" evidence="1">
    <location>
        <begin position="248"/>
        <end position="267"/>
    </location>
</feature>
<comment type="caution">
    <text evidence="3">The sequence shown here is derived from an EMBL/GenBank/DDBJ whole genome shotgun (WGS) entry which is preliminary data.</text>
</comment>
<protein>
    <recommendedName>
        <fullName evidence="2">DUF6534 domain-containing protein</fullName>
    </recommendedName>
</protein>
<dbReference type="GeneID" id="85364388"/>
<sequence length="327" mass="36543">MSFNVSSTYGAVAIGALSASLLSGAVAIQTIFYYKLYPSDLIRVKTLVFAIWLLDTCHTCFVWVSLWYMLISHYGSLDIIPWSIGVSIVITAVLTFLVHWYAQTYYDFPSSTQLPVAIASSHIGYLCQEKLAPYMPYSDPSGIPSRFCLWFVYETLRPWIFTLGLVLSSAVDMLITGSLFGLLHKSRSEAEKYEIPSILVPPAKTERPSLNAIIDALILYTFETGSLTCVATIIDMICWITMSSNLIFMGLHFVISKLYANSLLATLNTRRGLRRGQWSSSGRTGSAIMLNSRQPRDRVVLQADPVLAKRGELQINVERSIHCSTDY</sequence>
<dbReference type="RefSeq" id="XP_060328596.1">
    <property type="nucleotide sequence ID" value="XM_060480840.1"/>
</dbReference>
<feature type="transmembrane region" description="Helical" evidence="1">
    <location>
        <begin position="82"/>
        <end position="102"/>
    </location>
</feature>
<evidence type="ECO:0000313" key="3">
    <source>
        <dbReference type="EMBL" id="KAK0454208.1"/>
    </source>
</evidence>